<reference evidence="2" key="2">
    <citation type="submission" date="2022-03" db="EMBL/GenBank/DDBJ databases">
        <title>Draft title - Genomic analysis of global carrot germplasm unveils the trajectory of domestication and the origin of high carotenoid orange carrot.</title>
        <authorList>
            <person name="Iorizzo M."/>
            <person name="Ellison S."/>
            <person name="Senalik D."/>
            <person name="Macko-Podgorni A."/>
            <person name="Grzebelus D."/>
            <person name="Bostan H."/>
            <person name="Rolling W."/>
            <person name="Curaba J."/>
            <person name="Simon P."/>
        </authorList>
    </citation>
    <scope>NUCLEOTIDE SEQUENCE</scope>
    <source>
        <tissue evidence="2">Leaf</tissue>
    </source>
</reference>
<sequence length="75" mass="8439">MVSSKGTHDEGPYNPEIRISCDDELYFLHSPGPHDTSHGCSFSRKSEGEPLSARMRAVARFLKDRSSFTPVIERD</sequence>
<dbReference type="Proteomes" id="UP000077755">
    <property type="component" value="Chromosome 1"/>
</dbReference>
<reference evidence="1" key="1">
    <citation type="journal article" date="2016" name="Nat. Genet.">
        <title>A high-quality carrot genome assembly provides new insights into carotenoid accumulation and asterid genome evolution.</title>
        <authorList>
            <person name="Iorizzo M."/>
            <person name="Ellison S."/>
            <person name="Senalik D."/>
            <person name="Zeng P."/>
            <person name="Satapoomin P."/>
            <person name="Huang J."/>
            <person name="Bowman M."/>
            <person name="Iovene M."/>
            <person name="Sanseverino W."/>
            <person name="Cavagnaro P."/>
            <person name="Yildiz M."/>
            <person name="Macko-Podgorni A."/>
            <person name="Moranska E."/>
            <person name="Grzebelus E."/>
            <person name="Grzebelus D."/>
            <person name="Ashrafi H."/>
            <person name="Zheng Z."/>
            <person name="Cheng S."/>
            <person name="Spooner D."/>
            <person name="Van Deynze A."/>
            <person name="Simon P."/>
        </authorList>
    </citation>
    <scope>NUCLEOTIDE SEQUENCE [LARGE SCALE GENOMIC DNA]</scope>
    <source>
        <tissue evidence="1">Leaf</tissue>
    </source>
</reference>
<keyword evidence="3" id="KW-1185">Reference proteome</keyword>
<accession>A0A162BA29</accession>
<dbReference type="AlphaFoldDB" id="A0A162BA29"/>
<dbReference type="EMBL" id="CP093343">
    <property type="protein sequence ID" value="WOG85677.1"/>
    <property type="molecule type" value="Genomic_DNA"/>
</dbReference>
<evidence type="ECO:0000313" key="1">
    <source>
        <dbReference type="EMBL" id="KZN11843.1"/>
    </source>
</evidence>
<name>A0A162BA29_DAUCS</name>
<gene>
    <name evidence="1" type="ORF">DCAR_004499</name>
    <name evidence="2" type="ORF">DCAR_0104868</name>
</gene>
<dbReference type="EMBL" id="LNRQ01000001">
    <property type="protein sequence ID" value="KZN11843.1"/>
    <property type="molecule type" value="Genomic_DNA"/>
</dbReference>
<evidence type="ECO:0000313" key="2">
    <source>
        <dbReference type="EMBL" id="WOG85677.1"/>
    </source>
</evidence>
<organism evidence="1">
    <name type="scientific">Daucus carota subsp. sativus</name>
    <name type="common">Carrot</name>
    <dbReference type="NCBI Taxonomy" id="79200"/>
    <lineage>
        <taxon>Eukaryota</taxon>
        <taxon>Viridiplantae</taxon>
        <taxon>Streptophyta</taxon>
        <taxon>Embryophyta</taxon>
        <taxon>Tracheophyta</taxon>
        <taxon>Spermatophyta</taxon>
        <taxon>Magnoliopsida</taxon>
        <taxon>eudicotyledons</taxon>
        <taxon>Gunneridae</taxon>
        <taxon>Pentapetalae</taxon>
        <taxon>asterids</taxon>
        <taxon>campanulids</taxon>
        <taxon>Apiales</taxon>
        <taxon>Apiaceae</taxon>
        <taxon>Apioideae</taxon>
        <taxon>Scandiceae</taxon>
        <taxon>Daucinae</taxon>
        <taxon>Daucus</taxon>
        <taxon>Daucus sect. Daucus</taxon>
    </lineage>
</organism>
<protein>
    <submittedName>
        <fullName evidence="1">Uncharacterized protein</fullName>
    </submittedName>
</protein>
<proteinExistence type="predicted"/>
<dbReference type="Gramene" id="KZN11843">
    <property type="protein sequence ID" value="KZN11843"/>
    <property type="gene ID" value="DCAR_004499"/>
</dbReference>
<evidence type="ECO:0000313" key="3">
    <source>
        <dbReference type="Proteomes" id="UP000077755"/>
    </source>
</evidence>